<dbReference type="AlphaFoldDB" id="A0A3P7KIU3"/>
<evidence type="ECO:0000256" key="1">
    <source>
        <dbReference type="SAM" id="MobiDB-lite"/>
    </source>
</evidence>
<accession>A0A3P7KIU3</accession>
<dbReference type="OrthoDB" id="6417226at2759"/>
<reference evidence="2 3" key="1">
    <citation type="submission" date="2018-11" db="EMBL/GenBank/DDBJ databases">
        <authorList>
            <consortium name="Pathogen Informatics"/>
        </authorList>
    </citation>
    <scope>NUCLEOTIDE SEQUENCE [LARGE SCALE GENOMIC DNA]</scope>
</reference>
<feature type="region of interest" description="Disordered" evidence="1">
    <location>
        <begin position="102"/>
        <end position="126"/>
    </location>
</feature>
<keyword evidence="3" id="KW-1185">Reference proteome</keyword>
<protein>
    <submittedName>
        <fullName evidence="2">Uncharacterized protein</fullName>
    </submittedName>
</protein>
<proteinExistence type="predicted"/>
<dbReference type="Proteomes" id="UP000270094">
    <property type="component" value="Unassembled WGS sequence"/>
</dbReference>
<feature type="compositionally biased region" description="Polar residues" evidence="1">
    <location>
        <begin position="105"/>
        <end position="126"/>
    </location>
</feature>
<dbReference type="EMBL" id="UYYB01007320">
    <property type="protein sequence ID" value="VDM68018.1"/>
    <property type="molecule type" value="Genomic_DNA"/>
</dbReference>
<sequence>MSKIADLVSAGEVDPSKPVLEQPGGPPQKIIQELLSRDDEVRAVLIDPILAIICAHELTTHICDLISLPRQRVLKRYARERCVIVLGWHHERTVYSHVNERPRNQFRSANPSTQPSTLDIVSSADP</sequence>
<name>A0A3P7KIU3_STRVU</name>
<evidence type="ECO:0000313" key="2">
    <source>
        <dbReference type="EMBL" id="VDM68018.1"/>
    </source>
</evidence>
<gene>
    <name evidence="2" type="ORF">SVUK_LOCUS3016</name>
</gene>
<organism evidence="2 3">
    <name type="scientific">Strongylus vulgaris</name>
    <name type="common">Blood worm</name>
    <dbReference type="NCBI Taxonomy" id="40348"/>
    <lineage>
        <taxon>Eukaryota</taxon>
        <taxon>Metazoa</taxon>
        <taxon>Ecdysozoa</taxon>
        <taxon>Nematoda</taxon>
        <taxon>Chromadorea</taxon>
        <taxon>Rhabditida</taxon>
        <taxon>Rhabditina</taxon>
        <taxon>Rhabditomorpha</taxon>
        <taxon>Strongyloidea</taxon>
        <taxon>Strongylidae</taxon>
        <taxon>Strongylus</taxon>
    </lineage>
</organism>
<evidence type="ECO:0000313" key="3">
    <source>
        <dbReference type="Proteomes" id="UP000270094"/>
    </source>
</evidence>